<keyword evidence="7 8" id="KW-0694">RNA-binding</keyword>
<dbReference type="Pfam" id="PF00013">
    <property type="entry name" value="KH_1"/>
    <property type="match status" value="1"/>
</dbReference>
<dbReference type="HOGENOM" id="CLU_004217_2_2_5"/>
<dbReference type="SUPFAM" id="SSF54791">
    <property type="entry name" value="Eukaryotic type KH-domain (KH-domain type I)"/>
    <property type="match status" value="1"/>
</dbReference>
<evidence type="ECO:0000313" key="12">
    <source>
        <dbReference type="Proteomes" id="UP000006639"/>
    </source>
</evidence>
<accession>F7XVR3</accession>
<dbReference type="RefSeq" id="WP_013950974.1">
    <property type="nucleotide sequence ID" value="NC_015722.1"/>
</dbReference>
<evidence type="ECO:0000256" key="7">
    <source>
        <dbReference type="ARBA" id="ARBA00022884"/>
    </source>
</evidence>
<dbReference type="Proteomes" id="UP000006639">
    <property type="component" value="Chromosome"/>
</dbReference>
<dbReference type="CDD" id="cd11364">
    <property type="entry name" value="RNase_PH_PNPase_2"/>
    <property type="match status" value="1"/>
</dbReference>
<feature type="binding site" evidence="8">
    <location>
        <position position="487"/>
    </location>
    <ligand>
        <name>Mg(2+)</name>
        <dbReference type="ChEBI" id="CHEBI:18420"/>
    </ligand>
</feature>
<dbReference type="STRING" id="696127.midi_00455"/>
<dbReference type="CDD" id="cd02393">
    <property type="entry name" value="KH-I_PNPase"/>
    <property type="match status" value="1"/>
</dbReference>
<dbReference type="Pfam" id="PF01138">
    <property type="entry name" value="RNase_PH"/>
    <property type="match status" value="2"/>
</dbReference>
<dbReference type="PANTHER" id="PTHR11252:SF0">
    <property type="entry name" value="POLYRIBONUCLEOTIDE NUCLEOTIDYLTRANSFERASE 1, MITOCHONDRIAL"/>
    <property type="match status" value="1"/>
</dbReference>
<gene>
    <name evidence="8 11" type="primary">pnp</name>
    <name evidence="11" type="ordered locus">midi_00455</name>
</gene>
<comment type="function">
    <text evidence="8">Involved in mRNA degradation. Catalyzes the phosphorolysis of single-stranded polyribonucleotides processively in the 3'- to 5'-direction.</text>
</comment>
<dbReference type="GO" id="GO:0004654">
    <property type="term" value="F:polyribonucleotide nucleotidyltransferase activity"/>
    <property type="evidence" value="ECO:0007669"/>
    <property type="project" value="UniProtKB-UniRule"/>
</dbReference>
<evidence type="ECO:0000256" key="5">
    <source>
        <dbReference type="ARBA" id="ARBA00022723"/>
    </source>
</evidence>
<dbReference type="GO" id="GO:0003723">
    <property type="term" value="F:RNA binding"/>
    <property type="evidence" value="ECO:0007669"/>
    <property type="project" value="UniProtKB-UniRule"/>
</dbReference>
<dbReference type="InterPro" id="IPR012162">
    <property type="entry name" value="PNPase"/>
</dbReference>
<dbReference type="InterPro" id="IPR004087">
    <property type="entry name" value="KH_dom"/>
</dbReference>
<evidence type="ECO:0000256" key="4">
    <source>
        <dbReference type="ARBA" id="ARBA00022695"/>
    </source>
</evidence>
<keyword evidence="4 8" id="KW-0548">Nucleotidyltransferase</keyword>
<keyword evidence="6 8" id="KW-0460">Magnesium</keyword>
<keyword evidence="5 8" id="KW-0479">Metal-binding</keyword>
<feature type="region of interest" description="Disordered" evidence="9">
    <location>
        <begin position="693"/>
        <end position="780"/>
    </location>
</feature>
<feature type="compositionally biased region" description="Basic and acidic residues" evidence="9">
    <location>
        <begin position="706"/>
        <end position="717"/>
    </location>
</feature>
<dbReference type="InterPro" id="IPR012340">
    <property type="entry name" value="NA-bd_OB-fold"/>
</dbReference>
<dbReference type="GO" id="GO:0005829">
    <property type="term" value="C:cytosol"/>
    <property type="evidence" value="ECO:0007669"/>
    <property type="project" value="TreeGrafter"/>
</dbReference>
<dbReference type="HAMAP" id="MF_01595">
    <property type="entry name" value="PNPase"/>
    <property type="match status" value="1"/>
</dbReference>
<evidence type="ECO:0000313" key="11">
    <source>
        <dbReference type="EMBL" id="AEI88762.1"/>
    </source>
</evidence>
<dbReference type="NCBIfam" id="TIGR03591">
    <property type="entry name" value="polynuc_phos"/>
    <property type="match status" value="1"/>
</dbReference>
<dbReference type="Gene3D" id="3.30.1370.10">
    <property type="entry name" value="K Homology domain, type 1"/>
    <property type="match status" value="1"/>
</dbReference>
<dbReference type="Pfam" id="PF03726">
    <property type="entry name" value="PNPase"/>
    <property type="match status" value="1"/>
</dbReference>
<name>F7XVR3_MIDMI</name>
<comment type="similarity">
    <text evidence="1 8">Belongs to the polyribonucleotide nucleotidyltransferase family.</text>
</comment>
<dbReference type="FunFam" id="3.30.230.70:FF:000002">
    <property type="entry name" value="Polyribonucleotide nucleotidyltransferase"/>
    <property type="match status" value="1"/>
</dbReference>
<dbReference type="FunFam" id="3.30.230.70:FF:000001">
    <property type="entry name" value="Polyribonucleotide nucleotidyltransferase"/>
    <property type="match status" value="1"/>
</dbReference>
<dbReference type="KEGG" id="mmn:midi_00455"/>
<dbReference type="SMART" id="SM00322">
    <property type="entry name" value="KH"/>
    <property type="match status" value="1"/>
</dbReference>
<dbReference type="InterPro" id="IPR036612">
    <property type="entry name" value="KH_dom_type_1_sf"/>
</dbReference>
<dbReference type="InterPro" id="IPR003029">
    <property type="entry name" value="S1_domain"/>
</dbReference>
<dbReference type="EC" id="2.7.7.8" evidence="8"/>
<evidence type="ECO:0000256" key="8">
    <source>
        <dbReference type="HAMAP-Rule" id="MF_01595"/>
    </source>
</evidence>
<dbReference type="CDD" id="cd11363">
    <property type="entry name" value="RNase_PH_PNPase_1"/>
    <property type="match status" value="1"/>
</dbReference>
<dbReference type="NCBIfam" id="NF008805">
    <property type="entry name" value="PRK11824.1"/>
    <property type="match status" value="1"/>
</dbReference>
<keyword evidence="3 8" id="KW-0808">Transferase</keyword>
<feature type="binding site" evidence="8">
    <location>
        <position position="481"/>
    </location>
    <ligand>
        <name>Mg(2+)</name>
        <dbReference type="ChEBI" id="CHEBI:18420"/>
    </ligand>
</feature>
<protein>
    <recommendedName>
        <fullName evidence="8">Polyribonucleotide nucleotidyltransferase</fullName>
        <ecNumber evidence="8">2.7.7.8</ecNumber>
    </recommendedName>
    <alternativeName>
        <fullName evidence="8">Polynucleotide phosphorylase</fullName>
        <shortName evidence="8">PNPase</shortName>
    </alternativeName>
</protein>
<dbReference type="GO" id="GO:0000175">
    <property type="term" value="F:3'-5'-RNA exonuclease activity"/>
    <property type="evidence" value="ECO:0007669"/>
    <property type="project" value="TreeGrafter"/>
</dbReference>
<dbReference type="FunFam" id="3.30.1370.10:FF:000001">
    <property type="entry name" value="Polyribonucleotide nucleotidyltransferase"/>
    <property type="match status" value="1"/>
</dbReference>
<dbReference type="InterPro" id="IPR036345">
    <property type="entry name" value="ExoRNase_PH_dom2_sf"/>
</dbReference>
<comment type="subcellular location">
    <subcellularLocation>
        <location evidence="8">Cytoplasm</location>
    </subcellularLocation>
</comment>
<dbReference type="PANTHER" id="PTHR11252">
    <property type="entry name" value="POLYRIBONUCLEOTIDE NUCLEOTIDYLTRANSFERASE"/>
    <property type="match status" value="1"/>
</dbReference>
<sequence>MFDIIKKQIEWGGGTLTLETGKIARQASAAIVATMGETVVLCTVVGEKESAVDAGFLPLTVHYQEKFYASGRIPGGFIKRENKPSEREVLVSRLIDRPIRPLFPEGYHNAVQVICTVLSYDGVNDPDILSIIGTSAALAISEIPFTEAIAAARVGYKNGEFTLNQSKDLESSLELVVAGTKDSILMVESEAKELPASVMLEAVMYGQEAFKPVIKMINALAKEVKKEKWKFEVVGHKELSKKVNSLVGKSLNQAYLEPHKQLRYNLVDEARKKALSELVSEEIAENAVRTEFNSMCYKIVRNMIVKDKRRIDGRNLEQIRPINCELDLLPRAHGSALFTRGETQALVVTTIGTSQDEQMSDDLLGNKSDHLMLHYNFPPYSVGEASALKAPGRREVGHGKLALKAIAAVVPSKEVFPYTIRVVAEITESNGSSSMATVCGASLSMMAAGIPITKPVAGIAMGLIKDGDNFVVLSDIMGDEDHLGDMDFKVAGTRDGITALQMDIKIGGIGQEIMEVALDQAMKGLNHISSEMAKTIEKAREEASPYAPKIVSIQIDKDKIREVIGSGGKVIREICEKSSAKIDIEETGKINVAGVTAESIEIALKMINDIVAVPEIGKVYEGTVTKLASFGAFVRFLGAMEGLLHISEIANERVENIEDVLSEGESVTVQVIGLERNGKVRLSIKSIINGGENGYESSSSFGSTERAPKDKSSDRSSKFGRKGGHGRERGGERGGRRREEGRGDIGSRGEGRSDRGNLEDKRSGRKNDNSDEGQKRRRFF</sequence>
<dbReference type="AlphaFoldDB" id="F7XVR3"/>
<dbReference type="InterPro" id="IPR020568">
    <property type="entry name" value="Ribosomal_Su5_D2-typ_SF"/>
</dbReference>
<dbReference type="SUPFAM" id="SSF50249">
    <property type="entry name" value="Nucleic acid-binding proteins"/>
    <property type="match status" value="1"/>
</dbReference>
<dbReference type="InterPro" id="IPR015848">
    <property type="entry name" value="PNPase_PH_RNA-bd_bac/org-type"/>
</dbReference>
<feature type="domain" description="S1 motif" evidence="10">
    <location>
        <begin position="617"/>
        <end position="685"/>
    </location>
</feature>
<dbReference type="PIRSF" id="PIRSF005499">
    <property type="entry name" value="PNPase"/>
    <property type="match status" value="1"/>
</dbReference>
<keyword evidence="12" id="KW-1185">Reference proteome</keyword>
<dbReference type="GO" id="GO:0006396">
    <property type="term" value="P:RNA processing"/>
    <property type="evidence" value="ECO:0007669"/>
    <property type="project" value="InterPro"/>
</dbReference>
<dbReference type="OrthoDB" id="9804305at2"/>
<dbReference type="GO" id="GO:0006402">
    <property type="term" value="P:mRNA catabolic process"/>
    <property type="evidence" value="ECO:0007669"/>
    <property type="project" value="UniProtKB-UniRule"/>
</dbReference>
<comment type="catalytic activity">
    <reaction evidence="8">
        <text>RNA(n+1) + phosphate = RNA(n) + a ribonucleoside 5'-diphosphate</text>
        <dbReference type="Rhea" id="RHEA:22096"/>
        <dbReference type="Rhea" id="RHEA-COMP:14527"/>
        <dbReference type="Rhea" id="RHEA-COMP:17342"/>
        <dbReference type="ChEBI" id="CHEBI:43474"/>
        <dbReference type="ChEBI" id="CHEBI:57930"/>
        <dbReference type="ChEBI" id="CHEBI:140395"/>
        <dbReference type="EC" id="2.7.7.8"/>
    </reaction>
</comment>
<dbReference type="Gene3D" id="3.30.230.70">
    <property type="entry name" value="GHMP Kinase, N-terminal domain"/>
    <property type="match status" value="2"/>
</dbReference>
<feature type="compositionally biased region" description="Low complexity" evidence="9">
    <location>
        <begin position="694"/>
        <end position="703"/>
    </location>
</feature>
<organism evidence="11 12">
    <name type="scientific">Midichloria mitochondrii (strain IricVA)</name>
    <dbReference type="NCBI Taxonomy" id="696127"/>
    <lineage>
        <taxon>Bacteria</taxon>
        <taxon>Pseudomonadati</taxon>
        <taxon>Pseudomonadota</taxon>
        <taxon>Alphaproteobacteria</taxon>
        <taxon>Rickettsiales</taxon>
        <taxon>Candidatus Midichloriaceae</taxon>
        <taxon>Candidatus Midichloria</taxon>
    </lineage>
</organism>
<evidence type="ECO:0000256" key="1">
    <source>
        <dbReference type="ARBA" id="ARBA00007404"/>
    </source>
</evidence>
<dbReference type="SMART" id="SM00316">
    <property type="entry name" value="S1"/>
    <property type="match status" value="1"/>
</dbReference>
<evidence type="ECO:0000256" key="9">
    <source>
        <dbReference type="SAM" id="MobiDB-lite"/>
    </source>
</evidence>
<reference evidence="11 12" key="1">
    <citation type="journal article" date="2011" name="Mol. Biol. Evol.">
        <title>Phylogenomic evidence for the presence of a flagellum and cbb3 oxidase in the free-living mitochondrial ancestor.</title>
        <authorList>
            <person name="Sassera D."/>
            <person name="Lo N."/>
            <person name="Epis S."/>
            <person name="D'Auria G."/>
            <person name="Montagna M."/>
            <person name="Comandatore F."/>
            <person name="Horner D."/>
            <person name="Pereto J."/>
            <person name="Luciano A.M."/>
            <person name="Franciosi F."/>
            <person name="Ferri E."/>
            <person name="Crotti E."/>
            <person name="Bazzocchi C."/>
            <person name="Daffonchio D."/>
            <person name="Sacchi L."/>
            <person name="Moya A."/>
            <person name="Latorre A."/>
            <person name="Bandi C."/>
        </authorList>
    </citation>
    <scope>NUCLEOTIDE SEQUENCE [LARGE SCALE GENOMIC DNA]</scope>
    <source>
        <strain evidence="11 12">IricVA</strain>
    </source>
</reference>
<proteinExistence type="inferred from homology"/>
<comment type="cofactor">
    <cofactor evidence="8">
        <name>Mg(2+)</name>
        <dbReference type="ChEBI" id="CHEBI:18420"/>
    </cofactor>
</comment>
<dbReference type="CDD" id="cd04472">
    <property type="entry name" value="S1_PNPase"/>
    <property type="match status" value="1"/>
</dbReference>
<keyword evidence="2 8" id="KW-0963">Cytoplasm</keyword>
<evidence type="ECO:0000256" key="6">
    <source>
        <dbReference type="ARBA" id="ARBA00022842"/>
    </source>
</evidence>
<dbReference type="Pfam" id="PF00575">
    <property type="entry name" value="S1"/>
    <property type="match status" value="1"/>
</dbReference>
<dbReference type="InterPro" id="IPR004088">
    <property type="entry name" value="KH_dom_type_1"/>
</dbReference>
<dbReference type="SUPFAM" id="SSF54211">
    <property type="entry name" value="Ribosomal protein S5 domain 2-like"/>
    <property type="match status" value="2"/>
</dbReference>
<dbReference type="InterPro" id="IPR027408">
    <property type="entry name" value="PNPase/RNase_PH_dom_sf"/>
</dbReference>
<dbReference type="EMBL" id="CP002130">
    <property type="protein sequence ID" value="AEI88762.1"/>
    <property type="molecule type" value="Genomic_DNA"/>
</dbReference>
<dbReference type="InterPro" id="IPR015847">
    <property type="entry name" value="ExoRNase_PH_dom2"/>
</dbReference>
<evidence type="ECO:0000256" key="2">
    <source>
        <dbReference type="ARBA" id="ARBA00022490"/>
    </source>
</evidence>
<dbReference type="Pfam" id="PF03725">
    <property type="entry name" value="RNase_PH_C"/>
    <property type="match status" value="1"/>
</dbReference>
<dbReference type="PROSITE" id="PS50126">
    <property type="entry name" value="S1"/>
    <property type="match status" value="1"/>
</dbReference>
<dbReference type="PROSITE" id="PS50084">
    <property type="entry name" value="KH_TYPE_1"/>
    <property type="match status" value="1"/>
</dbReference>
<dbReference type="Gene3D" id="2.40.50.140">
    <property type="entry name" value="Nucleic acid-binding proteins"/>
    <property type="match status" value="1"/>
</dbReference>
<dbReference type="InterPro" id="IPR001247">
    <property type="entry name" value="ExoRNase_PH_dom1"/>
</dbReference>
<dbReference type="SUPFAM" id="SSF55666">
    <property type="entry name" value="Ribonuclease PH domain 2-like"/>
    <property type="match status" value="2"/>
</dbReference>
<evidence type="ECO:0000259" key="10">
    <source>
        <dbReference type="PROSITE" id="PS50126"/>
    </source>
</evidence>
<evidence type="ECO:0000256" key="3">
    <source>
        <dbReference type="ARBA" id="ARBA00022679"/>
    </source>
</evidence>
<feature type="compositionally biased region" description="Basic and acidic residues" evidence="9">
    <location>
        <begin position="725"/>
        <end position="774"/>
    </location>
</feature>
<dbReference type="GO" id="GO:0000287">
    <property type="term" value="F:magnesium ion binding"/>
    <property type="evidence" value="ECO:0007669"/>
    <property type="project" value="UniProtKB-UniRule"/>
</dbReference>